<name>A0A2P7YFW3_9PEZI</name>
<dbReference type="Proteomes" id="UP000243723">
    <property type="component" value="Unassembled WGS sequence"/>
</dbReference>
<organism evidence="1 2">
    <name type="scientific">Elsinoe australis</name>
    <dbReference type="NCBI Taxonomy" id="40998"/>
    <lineage>
        <taxon>Eukaryota</taxon>
        <taxon>Fungi</taxon>
        <taxon>Dikarya</taxon>
        <taxon>Ascomycota</taxon>
        <taxon>Pezizomycotina</taxon>
        <taxon>Dothideomycetes</taxon>
        <taxon>Dothideomycetidae</taxon>
        <taxon>Myriangiales</taxon>
        <taxon>Elsinoaceae</taxon>
        <taxon>Elsinoe</taxon>
    </lineage>
</organism>
<protein>
    <submittedName>
        <fullName evidence="1">Uncharacterized protein</fullName>
    </submittedName>
</protein>
<dbReference type="AlphaFoldDB" id="A0A2P7YFW3"/>
<comment type="caution">
    <text evidence="1">The sequence shown here is derived from an EMBL/GenBank/DDBJ whole genome shotgun (WGS) entry which is preliminary data.</text>
</comment>
<dbReference type="EMBL" id="NHZQ01000445">
    <property type="protein sequence ID" value="PSK34844.1"/>
    <property type="molecule type" value="Genomic_DNA"/>
</dbReference>
<evidence type="ECO:0000313" key="2">
    <source>
        <dbReference type="Proteomes" id="UP000243723"/>
    </source>
</evidence>
<reference evidence="1 2" key="1">
    <citation type="submission" date="2017-05" db="EMBL/GenBank/DDBJ databases">
        <title>Draft genome sequence of Elsinoe australis.</title>
        <authorList>
            <person name="Cheng Q."/>
        </authorList>
    </citation>
    <scope>NUCLEOTIDE SEQUENCE [LARGE SCALE GENOMIC DNA]</scope>
    <source>
        <strain evidence="1 2">NL1</strain>
    </source>
</reference>
<accession>A0A2P7YFW3</accession>
<evidence type="ECO:0000313" key="1">
    <source>
        <dbReference type="EMBL" id="PSK34844.1"/>
    </source>
</evidence>
<keyword evidence="2" id="KW-1185">Reference proteome</keyword>
<dbReference type="OrthoDB" id="10317765at2759"/>
<sequence length="206" mass="23731">MASSVPAAPGPISHLPMNGIPYLSLPPEIRNNIHSHLWSAMHPSCSLNITYSPAFTRDTAKYHWLRAELIPYTSTLPRLIFSMDQLIDPAASTMHVAPALDWRAIIRLEVVHYDGPSIVNMLWWLMIETDWGIHLKEFSVRALRVKGWFGAGHLGREIKAEEYLASLMGMWSEIRTRVPIRVEVDWDSRVFEAWLLEAEKKRFRML</sequence>
<gene>
    <name evidence="1" type="ORF">B9Z65_1427</name>
</gene>
<proteinExistence type="predicted"/>